<feature type="transmembrane region" description="Helical" evidence="1">
    <location>
        <begin position="6"/>
        <end position="28"/>
    </location>
</feature>
<keyword evidence="1" id="KW-0472">Membrane</keyword>
<name>A0ABW0YHK8_9BACI</name>
<feature type="transmembrane region" description="Helical" evidence="1">
    <location>
        <begin position="49"/>
        <end position="68"/>
    </location>
</feature>
<keyword evidence="3" id="KW-1185">Reference proteome</keyword>
<dbReference type="EMBL" id="JBHSOZ010000003">
    <property type="protein sequence ID" value="MFC5711804.1"/>
    <property type="molecule type" value="Genomic_DNA"/>
</dbReference>
<keyword evidence="1" id="KW-0812">Transmembrane</keyword>
<evidence type="ECO:0008006" key="4">
    <source>
        <dbReference type="Google" id="ProtNLM"/>
    </source>
</evidence>
<keyword evidence="1" id="KW-1133">Transmembrane helix</keyword>
<proteinExistence type="predicted"/>
<organism evidence="2 3">
    <name type="scientific">Thalassorhabdus alkalitolerans</name>
    <dbReference type="NCBI Taxonomy" id="2282697"/>
    <lineage>
        <taxon>Bacteria</taxon>
        <taxon>Bacillati</taxon>
        <taxon>Bacillota</taxon>
        <taxon>Bacilli</taxon>
        <taxon>Bacillales</taxon>
        <taxon>Bacillaceae</taxon>
        <taxon>Thalassorhabdus</taxon>
    </lineage>
</organism>
<accession>A0ABW0YHK8</accession>
<reference evidence="3" key="1">
    <citation type="journal article" date="2019" name="Int. J. Syst. Evol. Microbiol.">
        <title>The Global Catalogue of Microorganisms (GCM) 10K type strain sequencing project: providing services to taxonomists for standard genome sequencing and annotation.</title>
        <authorList>
            <consortium name="The Broad Institute Genomics Platform"/>
            <consortium name="The Broad Institute Genome Sequencing Center for Infectious Disease"/>
            <person name="Wu L."/>
            <person name="Ma J."/>
        </authorList>
    </citation>
    <scope>NUCLEOTIDE SEQUENCE [LARGE SCALE GENOMIC DNA]</scope>
    <source>
        <strain evidence="3">CECT 7184</strain>
    </source>
</reference>
<dbReference type="Proteomes" id="UP001596142">
    <property type="component" value="Unassembled WGS sequence"/>
</dbReference>
<sequence length="71" mass="7949">MDLSIYAYIFAIILGIIIWSGKTPFLIYGFVEEEGDQGRWLGIKVSRYTISRIVGGIVFLIGAINIVVRVI</sequence>
<evidence type="ECO:0000313" key="3">
    <source>
        <dbReference type="Proteomes" id="UP001596142"/>
    </source>
</evidence>
<evidence type="ECO:0000313" key="2">
    <source>
        <dbReference type="EMBL" id="MFC5711804.1"/>
    </source>
</evidence>
<evidence type="ECO:0000256" key="1">
    <source>
        <dbReference type="SAM" id="Phobius"/>
    </source>
</evidence>
<gene>
    <name evidence="2" type="ORF">ACFPU1_03330</name>
</gene>
<comment type="caution">
    <text evidence="2">The sequence shown here is derived from an EMBL/GenBank/DDBJ whole genome shotgun (WGS) entry which is preliminary data.</text>
</comment>
<dbReference type="RefSeq" id="WP_054636118.1">
    <property type="nucleotide sequence ID" value="NZ_JBHSOZ010000003.1"/>
</dbReference>
<protein>
    <recommendedName>
        <fullName evidence="4">Immunity protein 17</fullName>
    </recommendedName>
</protein>